<feature type="domain" description="RSE1/DDB1/CPSF1 first beta-propeller" evidence="1">
    <location>
        <begin position="56"/>
        <end position="444"/>
    </location>
</feature>
<comment type="caution">
    <text evidence="2">The sequence shown here is derived from an EMBL/GenBank/DDBJ whole genome shotgun (WGS) entry which is preliminary data.</text>
</comment>
<proteinExistence type="predicted"/>
<evidence type="ECO:0000259" key="1">
    <source>
        <dbReference type="Pfam" id="PF10433"/>
    </source>
</evidence>
<dbReference type="Proteomes" id="UP001302321">
    <property type="component" value="Unassembled WGS sequence"/>
</dbReference>
<evidence type="ECO:0000313" key="2">
    <source>
        <dbReference type="EMBL" id="KAK4181885.1"/>
    </source>
</evidence>
<reference evidence="2" key="1">
    <citation type="journal article" date="2023" name="Mol. Phylogenet. Evol.">
        <title>Genome-scale phylogeny and comparative genomics of the fungal order Sordariales.</title>
        <authorList>
            <person name="Hensen N."/>
            <person name="Bonometti L."/>
            <person name="Westerberg I."/>
            <person name="Brannstrom I.O."/>
            <person name="Guillou S."/>
            <person name="Cros-Aarteil S."/>
            <person name="Calhoun S."/>
            <person name="Haridas S."/>
            <person name="Kuo A."/>
            <person name="Mondo S."/>
            <person name="Pangilinan J."/>
            <person name="Riley R."/>
            <person name="LaButti K."/>
            <person name="Andreopoulos B."/>
            <person name="Lipzen A."/>
            <person name="Chen C."/>
            <person name="Yan M."/>
            <person name="Daum C."/>
            <person name="Ng V."/>
            <person name="Clum A."/>
            <person name="Steindorff A."/>
            <person name="Ohm R.A."/>
            <person name="Martin F."/>
            <person name="Silar P."/>
            <person name="Natvig D.O."/>
            <person name="Lalanne C."/>
            <person name="Gautier V."/>
            <person name="Ament-Velasquez S.L."/>
            <person name="Kruys A."/>
            <person name="Hutchinson M.I."/>
            <person name="Powell A.J."/>
            <person name="Barry K."/>
            <person name="Miller A.N."/>
            <person name="Grigoriev I.V."/>
            <person name="Debuchy R."/>
            <person name="Gladieux P."/>
            <person name="Hiltunen Thoren M."/>
            <person name="Johannesson H."/>
        </authorList>
    </citation>
    <scope>NUCLEOTIDE SEQUENCE</scope>
    <source>
        <strain evidence="2">CBS 892.96</strain>
    </source>
</reference>
<dbReference type="Gene3D" id="2.130.10.10">
    <property type="entry name" value="YVTN repeat-like/Quinoprotein amine dehydrogenase"/>
    <property type="match status" value="3"/>
</dbReference>
<reference evidence="2" key="2">
    <citation type="submission" date="2023-05" db="EMBL/GenBank/DDBJ databases">
        <authorList>
            <consortium name="Lawrence Berkeley National Laboratory"/>
            <person name="Steindorff A."/>
            <person name="Hensen N."/>
            <person name="Bonometti L."/>
            <person name="Westerberg I."/>
            <person name="Brannstrom I.O."/>
            <person name="Guillou S."/>
            <person name="Cros-Aarteil S."/>
            <person name="Calhoun S."/>
            <person name="Haridas S."/>
            <person name="Kuo A."/>
            <person name="Mondo S."/>
            <person name="Pangilinan J."/>
            <person name="Riley R."/>
            <person name="Labutti K."/>
            <person name="Andreopoulos B."/>
            <person name="Lipzen A."/>
            <person name="Chen C."/>
            <person name="Yanf M."/>
            <person name="Daum C."/>
            <person name="Ng V."/>
            <person name="Clum A."/>
            <person name="Ohm R."/>
            <person name="Martin F."/>
            <person name="Silar P."/>
            <person name="Natvig D."/>
            <person name="Lalanne C."/>
            <person name="Gautier V."/>
            <person name="Ament-Velasquez S.L."/>
            <person name="Kruys A."/>
            <person name="Hutchinson M.I."/>
            <person name="Powell A.J."/>
            <person name="Barry K."/>
            <person name="Miller A.N."/>
            <person name="Grigoriev I.V."/>
            <person name="Debuchy R."/>
            <person name="Gladieux P."/>
            <person name="Thoren M.H."/>
            <person name="Johannesson H."/>
        </authorList>
    </citation>
    <scope>NUCLEOTIDE SEQUENCE</scope>
    <source>
        <strain evidence="2">CBS 892.96</strain>
    </source>
</reference>
<dbReference type="InterPro" id="IPR015943">
    <property type="entry name" value="WD40/YVTN_repeat-like_dom_sf"/>
</dbReference>
<sequence>MAFQTNVLRNGEWVTETISVQSIVKSQQVDAAPQLQVLKAPRCGLLTRTIVESPFINSILPVRIRSPHHNDIAFIGDHFVQIRELRRDGHLKDIVKKVDFGSRIRNACVVGNFDIKTVEEQDAISSQPPIKIEDDQFGFSPRLPPQMLMVALESGDSVFMFVRSGSNGRSEFVTTRFVSPKQRLAHPGFHLAVDPSSRYMALAYAQDFFVVYELESRERLEEKYANGEPLQAPVRSFRLRSVNGVIHKITFLYPRPGDENHIILLFIVVRNRKSRIVIYEWKLGDDLKMVFAEEKQGHRMPVENQMPLLLIPLTVQSAFIVISPHQIAVCTECLHGPPNFETIEMSSPPPTPTHHGLRQPLWTAWTRPFRLVSYFETRDCIFLAREDGVVVYFEADKDSTVERVTPMDSFNCNISTAFACVFDRYADVLVLGSDSGPGGVYKICPRVPVEFLEALPNWSPAVDFASTDQVSRWHRFAEMEGKVPQKGPILKPDRLFATCEGGQKGSITEYRYGLKANIAFDLAFEPGIKQVWLAPMVDGYQIVISMPDATAVLQLPLDFSGADLLAANSTPYELRSPTLAFTHSDQHFTVQVTTKVVVLSGPASFRCYLYDDFPALHGCLVSDACILDDCIAVSTHNISSNVFQVHIFKMEQSHLGLGHVRTIDVDGEVTSLALTKDFTLLVGTSNESGPAVVRCSLQQATNNLEIISIPEILARHTSIEDPSSVEAIGSIVSLDTTIFLGTRSGEAISVTTTVDSISVCYEKFGITAAKLSCTHAAGKPDPVVLLCCDNNLIYLGVDTHLQYPARNNFRKKFRVFPLDPSHLDALAPPIQFASAVDLPSEEGITQVLMISNETILLTELHQTPGCVPRSIPLEGAPNKLIYSGTLSCLIAAVNYGNKATLAFINPNTGLDVGLPTDRNDNPVEYISGLGKPSDRIQALTEWKYYKHGKMFHYILVSTRGGRLLVLSTKKDKASGQIRYWTRWKKEFERPVYSVLGYDDGLVLCVGQTIRWEVIDEVDKKLTHLKSFELESPATTLRITNGKLVALTTRDSLLVLEHVNPEGSSAATGGAVGLCNADPMRRNGIDMLEIAGPDVSDPEGGITLVSDRECGVGGLWVPWKQSDKECEVVFEAELTASVRKFQRAKSRPVWEQQRSHGPKYGRLVSTFHDAETFGISLNGALHHFTAVDLKTWRFLRFIQNLALQDGDVTPFSYQYQGGNGNNLEPRVDNGLEMQVDGDLLMRILDEGEGGGLERVARKHEGRFMELLQEVEGVGKVAGDRDRVYGVAYEVLEYFLRPVL</sequence>
<gene>
    <name evidence="2" type="ORF">QBC36DRAFT_953</name>
</gene>
<keyword evidence="3" id="KW-1185">Reference proteome</keyword>
<dbReference type="InterPro" id="IPR050358">
    <property type="entry name" value="RSE1/DDB1/CFT1"/>
</dbReference>
<dbReference type="PANTHER" id="PTHR10644">
    <property type="entry name" value="DNA REPAIR/RNA PROCESSING CPSF FAMILY"/>
    <property type="match status" value="1"/>
</dbReference>
<evidence type="ECO:0000313" key="3">
    <source>
        <dbReference type="Proteomes" id="UP001302321"/>
    </source>
</evidence>
<dbReference type="EMBL" id="MU866083">
    <property type="protein sequence ID" value="KAK4181885.1"/>
    <property type="molecule type" value="Genomic_DNA"/>
</dbReference>
<accession>A0AAN7ADD1</accession>
<protein>
    <submittedName>
        <fullName evidence="2">Mono-functional DNA-alkylating methyl methanesulfonate N-term-domain-containing protein</fullName>
    </submittedName>
</protein>
<organism evidence="2 3">
    <name type="scientific">Triangularia setosa</name>
    <dbReference type="NCBI Taxonomy" id="2587417"/>
    <lineage>
        <taxon>Eukaryota</taxon>
        <taxon>Fungi</taxon>
        <taxon>Dikarya</taxon>
        <taxon>Ascomycota</taxon>
        <taxon>Pezizomycotina</taxon>
        <taxon>Sordariomycetes</taxon>
        <taxon>Sordariomycetidae</taxon>
        <taxon>Sordariales</taxon>
        <taxon>Podosporaceae</taxon>
        <taxon>Triangularia</taxon>
    </lineage>
</organism>
<dbReference type="Pfam" id="PF10433">
    <property type="entry name" value="Beta-prop_RSE1_1st"/>
    <property type="match status" value="1"/>
</dbReference>
<dbReference type="InterPro" id="IPR018846">
    <property type="entry name" value="Beta-prop_RSE1/DDB1/CPSF1_1st"/>
</dbReference>
<name>A0AAN7ADD1_9PEZI</name>